<sequence>SEMNNNALNVEVIGVLPTQTSIYQTNDGTTYLFQAIEGAPMRLFVLIRGKQVFAKLPSDIITVPETDGDAMYFASDGKIYSAVLNETNEFTVQHVRDKLPLEEFHDSAFCVHDRYLLFINKGKYTYRMWDNPARD</sequence>
<comment type="caution">
    <text evidence="1">The sequence shown here is derived from an EMBL/GenBank/DDBJ whole genome shotgun (WGS) entry which is preliminary data.</text>
</comment>
<dbReference type="Proteomes" id="UP001328107">
    <property type="component" value="Unassembled WGS sequence"/>
</dbReference>
<feature type="non-terminal residue" evidence="1">
    <location>
        <position position="135"/>
    </location>
</feature>
<protein>
    <submittedName>
        <fullName evidence="1">Uncharacterized protein</fullName>
    </submittedName>
</protein>
<proteinExistence type="predicted"/>
<evidence type="ECO:0000313" key="2">
    <source>
        <dbReference type="Proteomes" id="UP001328107"/>
    </source>
</evidence>
<organism evidence="1 2">
    <name type="scientific">Pristionchus mayeri</name>
    <dbReference type="NCBI Taxonomy" id="1317129"/>
    <lineage>
        <taxon>Eukaryota</taxon>
        <taxon>Metazoa</taxon>
        <taxon>Ecdysozoa</taxon>
        <taxon>Nematoda</taxon>
        <taxon>Chromadorea</taxon>
        <taxon>Rhabditida</taxon>
        <taxon>Rhabditina</taxon>
        <taxon>Diplogasteromorpha</taxon>
        <taxon>Diplogasteroidea</taxon>
        <taxon>Neodiplogasteridae</taxon>
        <taxon>Pristionchus</taxon>
    </lineage>
</organism>
<evidence type="ECO:0000313" key="1">
    <source>
        <dbReference type="EMBL" id="GMR39215.1"/>
    </source>
</evidence>
<feature type="non-terminal residue" evidence="1">
    <location>
        <position position="1"/>
    </location>
</feature>
<reference evidence="2" key="1">
    <citation type="submission" date="2022-10" db="EMBL/GenBank/DDBJ databases">
        <title>Genome assembly of Pristionchus species.</title>
        <authorList>
            <person name="Yoshida K."/>
            <person name="Sommer R.J."/>
        </authorList>
    </citation>
    <scope>NUCLEOTIDE SEQUENCE [LARGE SCALE GENOMIC DNA]</scope>
    <source>
        <strain evidence="2">RS5460</strain>
    </source>
</reference>
<dbReference type="AlphaFoldDB" id="A0AAN5CC77"/>
<gene>
    <name evidence="1" type="ORF">PMAYCL1PPCAC_09410</name>
</gene>
<keyword evidence="2" id="KW-1185">Reference proteome</keyword>
<name>A0AAN5CC77_9BILA</name>
<accession>A0AAN5CC77</accession>
<dbReference type="EMBL" id="BTRK01000002">
    <property type="protein sequence ID" value="GMR39215.1"/>
    <property type="molecule type" value="Genomic_DNA"/>
</dbReference>